<accession>A0A2K8PPN4</accession>
<dbReference type="GeneID" id="49387880"/>
<dbReference type="AlphaFoldDB" id="A0A2K8PPN4"/>
<dbReference type="EMBL" id="CP024985">
    <property type="protein sequence ID" value="ATZ28674.1"/>
    <property type="molecule type" value="Genomic_DNA"/>
</dbReference>
<organism evidence="1 2">
    <name type="scientific">Streptomyces lavendulae subsp. lavendulae</name>
    <dbReference type="NCBI Taxonomy" id="58340"/>
    <lineage>
        <taxon>Bacteria</taxon>
        <taxon>Bacillati</taxon>
        <taxon>Actinomycetota</taxon>
        <taxon>Actinomycetes</taxon>
        <taxon>Kitasatosporales</taxon>
        <taxon>Streptomycetaceae</taxon>
        <taxon>Streptomyces</taxon>
    </lineage>
</organism>
<evidence type="ECO:0000313" key="2">
    <source>
        <dbReference type="Proteomes" id="UP000231791"/>
    </source>
</evidence>
<gene>
    <name evidence="1" type="ORF">SLAV_34515</name>
</gene>
<sequence>MSDHRFTPDETGSPLAPAASRTPRHPHHLRYERPAGTARTGPEGHGAGAARDLTVVTCACGFTTPALPDADARLVYEEHRNVIRDETG</sequence>
<proteinExistence type="predicted"/>
<dbReference type="Proteomes" id="UP000231791">
    <property type="component" value="Chromosome"/>
</dbReference>
<dbReference type="OrthoDB" id="4244312at2"/>
<name>A0A2K8PPN4_STRLA</name>
<reference evidence="1 2" key="1">
    <citation type="submission" date="2017-11" db="EMBL/GenBank/DDBJ databases">
        <title>Complete genome sequence of Streptomyces lavendulae subsp. lavendulae CCM 3239 (formerly 'Streptomyces aureofaciens CCM 3239'), the producer of the angucycline-type antibiotic auricin.</title>
        <authorList>
            <person name="Busche T."/>
            <person name="Novakova R."/>
            <person name="Al'Dilaimi A."/>
            <person name="Homerova D."/>
            <person name="Feckova L."/>
            <person name="Rezuchova B."/>
            <person name="Mingyar E."/>
            <person name="Csolleiova D."/>
            <person name="Bekeova C."/>
            <person name="Winkler A."/>
            <person name="Sevcikova B."/>
            <person name="Kalinowski J."/>
            <person name="Kormanec J."/>
            <person name="Ruckert C."/>
        </authorList>
    </citation>
    <scope>NUCLEOTIDE SEQUENCE [LARGE SCALE GENOMIC DNA]</scope>
    <source>
        <strain evidence="1 2">CCM 3239</strain>
    </source>
</reference>
<protein>
    <submittedName>
        <fullName evidence="1">Uncharacterized protein</fullName>
    </submittedName>
</protein>
<evidence type="ECO:0000313" key="1">
    <source>
        <dbReference type="EMBL" id="ATZ28674.1"/>
    </source>
</evidence>
<dbReference type="KEGG" id="slx:SLAV_34515"/>
<keyword evidence="2" id="KW-1185">Reference proteome</keyword>
<dbReference type="RefSeq" id="WP_030229951.1">
    <property type="nucleotide sequence ID" value="NZ_CP024985.1"/>
</dbReference>